<accession>A0ABN8XF13</accession>
<protein>
    <submittedName>
        <fullName evidence="2">Uncharacterized protein</fullName>
    </submittedName>
</protein>
<reference evidence="2" key="1">
    <citation type="submission" date="2023-03" db="EMBL/GenBank/DDBJ databases">
        <authorList>
            <person name="Cremers G."/>
            <person name="Picone N."/>
        </authorList>
    </citation>
    <scope>NUCLEOTIDE SEQUENCE</scope>
    <source>
        <strain evidence="2">Sample_alias</strain>
    </source>
</reference>
<keyword evidence="3" id="KW-1185">Reference proteome</keyword>
<dbReference type="EMBL" id="OX458932">
    <property type="protein sequence ID" value="CAI9085818.1"/>
    <property type="molecule type" value="Genomic_DNA"/>
</dbReference>
<evidence type="ECO:0000313" key="3">
    <source>
        <dbReference type="Proteomes" id="UP001161497"/>
    </source>
</evidence>
<organism evidence="2 3">
    <name type="scientific">Candidatus Methylacidiphilum fumarolicum</name>
    <dbReference type="NCBI Taxonomy" id="591154"/>
    <lineage>
        <taxon>Bacteria</taxon>
        <taxon>Pseudomonadati</taxon>
        <taxon>Verrucomicrobiota</taxon>
        <taxon>Methylacidiphilae</taxon>
        <taxon>Methylacidiphilales</taxon>
        <taxon>Methylacidiphilaceae</taxon>
        <taxon>Methylacidiphilum (ex Ratnadevi et al. 2023)</taxon>
    </lineage>
</organism>
<dbReference type="Proteomes" id="UP001161497">
    <property type="component" value="Chromosome"/>
</dbReference>
<sequence>MVEKDHFHVFRPVGGKYQFCTKAQQPVLVEDDQPLNLATDASIEQPLETPRVRFHARPYVRDGLKRSALAGTEQLKHLFLPFQLVLLIGAGNTGIGNGTPVSFGFGTE</sequence>
<evidence type="ECO:0000313" key="1">
    <source>
        <dbReference type="EMBL" id="CAI9085818.1"/>
    </source>
</evidence>
<evidence type="ECO:0000313" key="2">
    <source>
        <dbReference type="EMBL" id="CAI9085848.1"/>
    </source>
</evidence>
<dbReference type="EMBL" id="OX458932">
    <property type="protein sequence ID" value="CAI9085848.1"/>
    <property type="molecule type" value="Genomic_DNA"/>
</dbReference>
<gene>
    <name evidence="1" type="ORF">MFUM_1475</name>
    <name evidence="2" type="ORF">MFUM_1507</name>
</gene>
<proteinExistence type="predicted"/>
<name>A0ABN8XF13_9BACT</name>